<dbReference type="PANTHER" id="PTHR30217:SF6">
    <property type="entry name" value="TRNA HYDROXYLATION PROTEIN P"/>
    <property type="match status" value="1"/>
</dbReference>
<dbReference type="Pfam" id="PF01136">
    <property type="entry name" value="Peptidase_U32"/>
    <property type="match status" value="1"/>
</dbReference>
<dbReference type="RefSeq" id="WP_103080192.1">
    <property type="nucleotide sequence ID" value="NZ_CP021850.1"/>
</dbReference>
<keyword evidence="6" id="KW-1185">Reference proteome</keyword>
<dbReference type="InterPro" id="IPR051454">
    <property type="entry name" value="RNA/ubiquinone_mod_enzymes"/>
</dbReference>
<comment type="caution">
    <text evidence="5">The sequence shown here is derived from an EMBL/GenBank/DDBJ whole genome shotgun (WGS) entry which is preliminary data.</text>
</comment>
<keyword evidence="1" id="KW-0645">Protease</keyword>
<dbReference type="InterPro" id="IPR032525">
    <property type="entry name" value="Peptidase_U32_C"/>
</dbReference>
<accession>A0A2K2FQM3</accession>
<dbReference type="InterPro" id="IPR001539">
    <property type="entry name" value="Peptidase_U32"/>
</dbReference>
<proteinExistence type="inferred from homology"/>
<evidence type="ECO:0000313" key="5">
    <source>
        <dbReference type="EMBL" id="PNU01064.1"/>
    </source>
</evidence>
<evidence type="ECO:0000259" key="4">
    <source>
        <dbReference type="Pfam" id="PF16325"/>
    </source>
</evidence>
<sequence length="411" mass="46946">MNKIELLAPAGSLEKLKMAIEYGADAVYLGGEAYGLRAGAENFAPGEMEEGVEYAHSRGKKVYLTMNIIPHNEDIEGMAEYVKVVTKIGVDAILVSDPGVYSIVREASPDMEIHLSTQANNTNWKSAEFWYRHGVKRIVLARELSLKEIEEIRERAPKDLEFEVFVHGAMCISYSGRCLLSSYMAGRDANRGECAHPCRWKYYLVEEKRPGEYMPVYENERGTFIFNSRDLCMIEHIPELINTGVSSLKIEGRMKSSFYVATVVKAYRDAIDAYYSDPEGYRFNPKWLEEISKVSHREFTTGFYFNKPTEKDQIYNTSSYIRGYDFVGIVMEYDSKTGIATVEQRNRMFLGDEIEVVRPKGDFFIQKIESMKNSDGESIDVAPHPQMTVYMPMEKSVEKFTMLRRKAGGDQ</sequence>
<dbReference type="PROSITE" id="PS01276">
    <property type="entry name" value="PEPTIDASE_U32"/>
    <property type="match status" value="1"/>
</dbReference>
<organism evidence="5 6">
    <name type="scientific">Clostridium thermosuccinogenes</name>
    <dbReference type="NCBI Taxonomy" id="84032"/>
    <lineage>
        <taxon>Bacteria</taxon>
        <taxon>Bacillati</taxon>
        <taxon>Bacillota</taxon>
        <taxon>Clostridia</taxon>
        <taxon>Eubacteriales</taxon>
        <taxon>Clostridiaceae</taxon>
        <taxon>Clostridium</taxon>
    </lineage>
</organism>
<dbReference type="GO" id="GO:0008233">
    <property type="term" value="F:peptidase activity"/>
    <property type="evidence" value="ECO:0007669"/>
    <property type="project" value="UniProtKB-KW"/>
</dbReference>
<dbReference type="GO" id="GO:0006508">
    <property type="term" value="P:proteolysis"/>
    <property type="evidence" value="ECO:0007669"/>
    <property type="project" value="UniProtKB-KW"/>
</dbReference>
<evidence type="ECO:0000313" key="6">
    <source>
        <dbReference type="Proteomes" id="UP000236151"/>
    </source>
</evidence>
<comment type="similarity">
    <text evidence="3">Belongs to the peptidase U32 family.</text>
</comment>
<keyword evidence="2" id="KW-0378">Hydrolase</keyword>
<reference evidence="6" key="1">
    <citation type="submission" date="2017-06" db="EMBL/GenBank/DDBJ databases">
        <title>Investigating the central metabolism of Clostridium thermosuccinogenes.</title>
        <authorList>
            <person name="Koendjbiharie J.G."/>
            <person name="Van Kranenburg R."/>
            <person name="Vriesendorp B."/>
        </authorList>
    </citation>
    <scope>NUCLEOTIDE SEQUENCE [LARGE SCALE GENOMIC DNA]</scope>
    <source>
        <strain evidence="6">DSM 5806</strain>
    </source>
</reference>
<protein>
    <submittedName>
        <fullName evidence="5">Peptidase U32</fullName>
    </submittedName>
</protein>
<evidence type="ECO:0000256" key="3">
    <source>
        <dbReference type="ARBA" id="ARBA00038374"/>
    </source>
</evidence>
<dbReference type="KEGG" id="cthd:CDO33_05765"/>
<dbReference type="Gene3D" id="2.40.30.10">
    <property type="entry name" value="Translation factors"/>
    <property type="match status" value="1"/>
</dbReference>
<dbReference type="OrthoDB" id="9807498at2"/>
<dbReference type="AlphaFoldDB" id="A0A2K2FQM3"/>
<evidence type="ECO:0000256" key="1">
    <source>
        <dbReference type="ARBA" id="ARBA00022670"/>
    </source>
</evidence>
<evidence type="ECO:0000256" key="2">
    <source>
        <dbReference type="ARBA" id="ARBA00022801"/>
    </source>
</evidence>
<name>A0A2K2FQM3_9CLOT</name>
<dbReference type="Proteomes" id="UP000236151">
    <property type="component" value="Unassembled WGS sequence"/>
</dbReference>
<gene>
    <name evidence="5" type="ORF">CDQ84_02740</name>
</gene>
<feature type="domain" description="Peptidase family U32 C-terminal" evidence="4">
    <location>
        <begin position="322"/>
        <end position="404"/>
    </location>
</feature>
<dbReference type="Pfam" id="PF16325">
    <property type="entry name" value="Peptidase_U32_C"/>
    <property type="match status" value="1"/>
</dbReference>
<dbReference type="PANTHER" id="PTHR30217">
    <property type="entry name" value="PEPTIDASE U32 FAMILY"/>
    <property type="match status" value="1"/>
</dbReference>
<dbReference type="EMBL" id="NIOJ01000004">
    <property type="protein sequence ID" value="PNU01064.1"/>
    <property type="molecule type" value="Genomic_DNA"/>
</dbReference>